<feature type="coiled-coil region" evidence="6">
    <location>
        <begin position="733"/>
        <end position="886"/>
    </location>
</feature>
<feature type="coiled-coil region" evidence="6">
    <location>
        <begin position="227"/>
        <end position="467"/>
    </location>
</feature>
<comment type="caution">
    <text evidence="8">The sequence shown here is derived from an EMBL/GenBank/DDBJ whole genome shotgun (WGS) entry which is preliminary data.</text>
</comment>
<dbReference type="CDD" id="cd03278">
    <property type="entry name" value="ABC_SMC_barmotin"/>
    <property type="match status" value="2"/>
</dbReference>
<comment type="function">
    <text evidence="6">Required for chromosome condensation and partitioning.</text>
</comment>
<gene>
    <name evidence="6 8" type="primary">smc</name>
    <name evidence="8" type="ORF">NE686_01860</name>
</gene>
<evidence type="ECO:0000256" key="3">
    <source>
        <dbReference type="ARBA" id="ARBA00022840"/>
    </source>
</evidence>
<accession>A0ABT1S5T1</accession>
<dbReference type="InterPro" id="IPR010935">
    <property type="entry name" value="SMC_hinge"/>
</dbReference>
<comment type="subcellular location">
    <subcellularLocation>
        <location evidence="6">Cytoplasm</location>
    </subcellularLocation>
</comment>
<comment type="domain">
    <text evidence="6">Contains large globular domains required for ATP hydrolysis at each terminus and a third globular domain forming a flexible hinge near the middle of the molecule. These domains are separated by coiled-coil structures.</text>
</comment>
<feature type="coiled-coil region" evidence="6">
    <location>
        <begin position="167"/>
        <end position="194"/>
    </location>
</feature>
<dbReference type="Pfam" id="PF02463">
    <property type="entry name" value="SMC_N"/>
    <property type="match status" value="1"/>
</dbReference>
<feature type="binding site" evidence="6">
    <location>
        <begin position="32"/>
        <end position="39"/>
    </location>
    <ligand>
        <name>ATP</name>
        <dbReference type="ChEBI" id="CHEBI:30616"/>
    </ligand>
</feature>
<evidence type="ECO:0000313" key="8">
    <source>
        <dbReference type="EMBL" id="MCQ4921819.1"/>
    </source>
</evidence>
<feature type="domain" description="SMC hinge" evidence="7">
    <location>
        <begin position="525"/>
        <end position="642"/>
    </location>
</feature>
<dbReference type="Pfam" id="PF06470">
    <property type="entry name" value="SMC_hinge"/>
    <property type="match status" value="1"/>
</dbReference>
<dbReference type="PIRSF" id="PIRSF005719">
    <property type="entry name" value="SMC"/>
    <property type="match status" value="1"/>
</dbReference>
<evidence type="ECO:0000256" key="5">
    <source>
        <dbReference type="ARBA" id="ARBA00023125"/>
    </source>
</evidence>
<dbReference type="EMBL" id="JANGAC010000001">
    <property type="protein sequence ID" value="MCQ4921819.1"/>
    <property type="molecule type" value="Genomic_DNA"/>
</dbReference>
<dbReference type="HAMAP" id="MF_01894">
    <property type="entry name" value="Smc_prok"/>
    <property type="match status" value="1"/>
</dbReference>
<keyword evidence="3 6" id="KW-0067">ATP-binding</keyword>
<dbReference type="InterPro" id="IPR003395">
    <property type="entry name" value="RecF/RecN/SMC_N"/>
</dbReference>
<dbReference type="NCBIfam" id="TIGR02168">
    <property type="entry name" value="SMC_prok_B"/>
    <property type="match status" value="1"/>
</dbReference>
<feature type="coiled-coil region" evidence="6">
    <location>
        <begin position="968"/>
        <end position="1036"/>
    </location>
</feature>
<keyword evidence="9" id="KW-1185">Reference proteome</keyword>
<evidence type="ECO:0000256" key="6">
    <source>
        <dbReference type="HAMAP-Rule" id="MF_01894"/>
    </source>
</evidence>
<protein>
    <recommendedName>
        <fullName evidence="6">Chromosome partition protein Smc</fullName>
    </recommendedName>
</protein>
<dbReference type="SMART" id="SM00968">
    <property type="entry name" value="SMC_hinge"/>
    <property type="match status" value="1"/>
</dbReference>
<keyword evidence="5 6" id="KW-0238">DNA-binding</keyword>
<dbReference type="Proteomes" id="UP001524478">
    <property type="component" value="Unassembled WGS sequence"/>
</dbReference>
<dbReference type="PANTHER" id="PTHR43977">
    <property type="entry name" value="STRUCTURAL MAINTENANCE OF CHROMOSOMES PROTEIN 3"/>
    <property type="match status" value="1"/>
</dbReference>
<keyword evidence="1 6" id="KW-0963">Cytoplasm</keyword>
<evidence type="ECO:0000256" key="1">
    <source>
        <dbReference type="ARBA" id="ARBA00022490"/>
    </source>
</evidence>
<sequence length="1192" mass="138195">MRLKKVEIQGFKSFADKTEIEIKNGITAIVGPNGSGKSNISDAIRWVLGEQSVKNLRGSKMEDIIFAGTSKRKALGYSEVTITFDNKDGEIPIDYTEVAVTRRMFRSGESEYYINKNSCRLKDVRELFMDTGVGKDGYSIIGQGRIEEILSNRPEDRRSIFEEAAGIVKYKSKKEEAERKLEKTEGNIIRIKDLVFELSSQLETLEVQSHKANCFTELYNRLKKLEINLFIKDIKKINTQIEEINKENLNLEEQLARKTDERQKIEDKFNLLKETIEDLESKIEICRNKSLGIINELDKNQNQLAIIEEKDKFFNKDLERLKEEKHNLNCRLKDIEKMNVDLVREKDMAQEEYNKLLEEYNKKTLELEKSFEVLQEKERDIELEKNNIIKIYNNSSDKKSELNSIISFNENIEKRISQLSKEINSMYIEKKINIEKHDDLVNKEDELKKQLCALRDELENIKKLELDNSNDLDIINKKINTNNMEIQSKTSSFKLLKNMEEDYEGYYKGVKSLLKAAKKEIRLKEGLMGVVAELINVDEKFERAIDIALGSNAQNIVTKTEEDAKNIIEYLKHNKLGRVTFLPLNIIKGNTLDINPQDRNNFMIHGLGFELIKFDRKYENIFKFLLGRTIVIENIDYGIKFANKSNHSYRIVTLEGEVLNPGGSMTGGSHNTGGISIISRKGRIQKLIEDINELDKIQEILEEERNIFLDKQKDIREKKIKLEESIKDTEYSIIDVKNQKEKYMNEATRLEEIINKSKKEIDSLDVEINNYENKKKELLALLAQLDEDSINQKEKIKELTNHYNEEKLVREDKAKVVTDMKINLNLIHSKINNLQEKLTKNESEFENINNSIREKDELIISNKDNIEEIIENRATLDEKIKELNIIEEDTKKELEGLISDKNKFMEGFYSEQDRLKEINKLIADTEKNINSNEVKLARISVQLENYHKKLADDYELGYEEALVYEGEIKNTQEAIVEARRLKVEIKELGTVNLSSIEEYKNLKERLDFILNQQKDLINAKENLKEVIKDIENKMKNQFLINFNEINTNFQEIFKILFNGGQAELIIENNEDILNSGIEIKIQPPGKKLQSLTLLSGGEKSLTAVALLFAILKLKPSPFCILDEIDAALDEANISRYTNYLKTFCDDTQFVLITHRKTTMEIADILYGVAMEEEGISKLISVKLKDNVDEIAS</sequence>
<dbReference type="SUPFAM" id="SSF52540">
    <property type="entry name" value="P-loop containing nucleoside triphosphate hydrolases"/>
    <property type="match status" value="1"/>
</dbReference>
<reference evidence="8 9" key="1">
    <citation type="submission" date="2022-06" db="EMBL/GenBank/DDBJ databases">
        <title>Isolation of gut microbiota from human fecal samples.</title>
        <authorList>
            <person name="Pamer E.G."/>
            <person name="Barat B."/>
            <person name="Waligurski E."/>
            <person name="Medina S."/>
            <person name="Paddock L."/>
            <person name="Mostad J."/>
        </authorList>
    </citation>
    <scope>NUCLEOTIDE SEQUENCE [LARGE SCALE GENOMIC DNA]</scope>
    <source>
        <strain evidence="8 9">DFI.7.95</strain>
    </source>
</reference>
<dbReference type="InterPro" id="IPR011890">
    <property type="entry name" value="SMC_prok"/>
</dbReference>
<proteinExistence type="inferred from homology"/>
<keyword evidence="2 6" id="KW-0547">Nucleotide-binding</keyword>
<dbReference type="InterPro" id="IPR027417">
    <property type="entry name" value="P-loop_NTPase"/>
</dbReference>
<organism evidence="8 9">
    <name type="scientific">Tissierella carlieri</name>
    <dbReference type="NCBI Taxonomy" id="689904"/>
    <lineage>
        <taxon>Bacteria</taxon>
        <taxon>Bacillati</taxon>
        <taxon>Bacillota</taxon>
        <taxon>Tissierellia</taxon>
        <taxon>Tissierellales</taxon>
        <taxon>Tissierellaceae</taxon>
        <taxon>Tissierella</taxon>
    </lineage>
</organism>
<dbReference type="Gene3D" id="1.20.1060.20">
    <property type="match status" value="1"/>
</dbReference>
<evidence type="ECO:0000259" key="7">
    <source>
        <dbReference type="SMART" id="SM00968"/>
    </source>
</evidence>
<keyword evidence="4 6" id="KW-0175">Coiled coil</keyword>
<dbReference type="Gene3D" id="3.30.70.1620">
    <property type="match status" value="1"/>
</dbReference>
<evidence type="ECO:0000256" key="2">
    <source>
        <dbReference type="ARBA" id="ARBA00022741"/>
    </source>
</evidence>
<dbReference type="Gene3D" id="3.40.50.300">
    <property type="entry name" value="P-loop containing nucleotide triphosphate hydrolases"/>
    <property type="match status" value="2"/>
</dbReference>
<evidence type="ECO:0000313" key="9">
    <source>
        <dbReference type="Proteomes" id="UP001524478"/>
    </source>
</evidence>
<name>A0ABT1S5T1_9FIRM</name>
<dbReference type="SUPFAM" id="SSF75553">
    <property type="entry name" value="Smc hinge domain"/>
    <property type="match status" value="1"/>
</dbReference>
<dbReference type="InterPro" id="IPR036277">
    <property type="entry name" value="SMC_hinge_sf"/>
</dbReference>
<evidence type="ECO:0000256" key="4">
    <source>
        <dbReference type="ARBA" id="ARBA00023054"/>
    </source>
</evidence>
<comment type="similarity">
    <text evidence="6">Belongs to the SMC family.</text>
</comment>
<comment type="subunit">
    <text evidence="6">Homodimer.</text>
</comment>
<dbReference type="InterPro" id="IPR024704">
    <property type="entry name" value="SMC"/>
</dbReference>